<dbReference type="EMBL" id="JAELUQ010000012">
    <property type="protein sequence ID" value="KAG7404846.1"/>
    <property type="molecule type" value="Genomic_DNA"/>
</dbReference>
<dbReference type="Proteomes" id="UP000694050">
    <property type="component" value="Unassembled WGS sequence"/>
</dbReference>
<name>A0A8J5NI63_FUSOX</name>
<reference evidence="1" key="1">
    <citation type="submission" date="2021-04" db="EMBL/GenBank/DDBJ databases">
        <title>First draft genome resource for Brassicaceae pathogens Fusarium oxysporum f. sp. raphani and Fusarium oxysporum f. sp. rapae.</title>
        <authorList>
            <person name="Asai S."/>
        </authorList>
    </citation>
    <scope>NUCLEOTIDE SEQUENCE</scope>
    <source>
        <strain evidence="1">Tf1208</strain>
    </source>
</reference>
<organism evidence="1 2">
    <name type="scientific">Fusarium oxysporum f. sp. rapae</name>
    <dbReference type="NCBI Taxonomy" id="485398"/>
    <lineage>
        <taxon>Eukaryota</taxon>
        <taxon>Fungi</taxon>
        <taxon>Dikarya</taxon>
        <taxon>Ascomycota</taxon>
        <taxon>Pezizomycotina</taxon>
        <taxon>Sordariomycetes</taxon>
        <taxon>Hypocreomycetidae</taxon>
        <taxon>Hypocreales</taxon>
        <taxon>Nectriaceae</taxon>
        <taxon>Fusarium</taxon>
        <taxon>Fusarium oxysporum species complex</taxon>
    </lineage>
</organism>
<accession>A0A8J5NI63</accession>
<proteinExistence type="predicted"/>
<evidence type="ECO:0000313" key="2">
    <source>
        <dbReference type="Proteomes" id="UP000694050"/>
    </source>
</evidence>
<sequence>MMHRMKERPGWEDPSMQAMLQRFIDAFNDIKKDMSPGLADDLAFFCHENLLEMTQTTAMDISLCQIYQALESAISFPEWVLPRLYFPSRPREIPHLPGLKQGEKIVALEEENKVQRKSFGNKIEQVKNSLNDKIK</sequence>
<dbReference type="AlphaFoldDB" id="A0A8J5NI63"/>
<evidence type="ECO:0000313" key="1">
    <source>
        <dbReference type="EMBL" id="KAG7404846.1"/>
    </source>
</evidence>
<comment type="caution">
    <text evidence="1">The sequence shown here is derived from an EMBL/GenBank/DDBJ whole genome shotgun (WGS) entry which is preliminary data.</text>
</comment>
<protein>
    <submittedName>
        <fullName evidence="1">Uncharacterized protein</fullName>
    </submittedName>
</protein>
<gene>
    <name evidence="1" type="ORF">Forpe1208_v014982</name>
</gene>